<dbReference type="SFLD" id="SFLDS00005">
    <property type="entry name" value="Isoprenoid_Synthase_Type_I"/>
    <property type="match status" value="1"/>
</dbReference>
<evidence type="ECO:0000256" key="3">
    <source>
        <dbReference type="ARBA" id="ARBA00022679"/>
    </source>
</evidence>
<comment type="caution">
    <text evidence="7">The sequence shown here is derived from an EMBL/GenBank/DDBJ whole genome shotgun (WGS) entry which is preliminary data.</text>
</comment>
<organism evidence="7 8">
    <name type="scientific">PS1 clade bacterium</name>
    <dbReference type="NCBI Taxonomy" id="2175152"/>
    <lineage>
        <taxon>Bacteria</taxon>
        <taxon>Pseudomonadati</taxon>
        <taxon>Pseudomonadota</taxon>
        <taxon>Alphaproteobacteria</taxon>
        <taxon>PS1 clade</taxon>
    </lineage>
</organism>
<dbReference type="AlphaFoldDB" id="A0A937L666"/>
<gene>
    <name evidence="7" type="ORF">ISQ19_00885</name>
</gene>
<sequence>MQSAAALIPEIGDHLIGAGGKRLRPLLTLSAARLSGYAGQDHITMAAAVEYMHTATLLHDDVVDGSDMRRGKPTARNLWGNQASVLVGDFLLGQAFRMMVAAGSLPALGILSSAAAIIAEGEVMQLAAMNNAQISEDSYLDIIDAKTAALFAAAAETGGVIAGASTAEQKALTAYGRNLGIAFQLIDDALDYGSVNRVLGKNIGEDFAEGKVTLPVILAYHRGDAKARAFWEQAVAHPSADSGQLEHALELMAKTDALGDTIERARHYGDKAKDALGLFAADEVQKTLIRLVDFCIARAY</sequence>
<protein>
    <submittedName>
        <fullName evidence="7">Polyprenyl synthetase family protein</fullName>
    </submittedName>
</protein>
<evidence type="ECO:0000313" key="8">
    <source>
        <dbReference type="Proteomes" id="UP000785783"/>
    </source>
</evidence>
<dbReference type="InterPro" id="IPR033749">
    <property type="entry name" value="Polyprenyl_synt_CS"/>
</dbReference>
<keyword evidence="3 6" id="KW-0808">Transferase</keyword>
<dbReference type="SUPFAM" id="SSF48576">
    <property type="entry name" value="Terpenoid synthases"/>
    <property type="match status" value="1"/>
</dbReference>
<dbReference type="GO" id="GO:0046872">
    <property type="term" value="F:metal ion binding"/>
    <property type="evidence" value="ECO:0007669"/>
    <property type="project" value="UniProtKB-KW"/>
</dbReference>
<comment type="similarity">
    <text evidence="2 6">Belongs to the FPP/GGPP synthase family.</text>
</comment>
<dbReference type="PANTHER" id="PTHR12001:SF69">
    <property type="entry name" value="ALL TRANS-POLYPRENYL-DIPHOSPHATE SYNTHASE PDSS1"/>
    <property type="match status" value="1"/>
</dbReference>
<evidence type="ECO:0000256" key="5">
    <source>
        <dbReference type="ARBA" id="ARBA00022842"/>
    </source>
</evidence>
<keyword evidence="4" id="KW-0479">Metal-binding</keyword>
<evidence type="ECO:0000256" key="1">
    <source>
        <dbReference type="ARBA" id="ARBA00001946"/>
    </source>
</evidence>
<evidence type="ECO:0000256" key="2">
    <source>
        <dbReference type="ARBA" id="ARBA00006706"/>
    </source>
</evidence>
<dbReference type="Pfam" id="PF00348">
    <property type="entry name" value="polyprenyl_synt"/>
    <property type="match status" value="1"/>
</dbReference>
<dbReference type="CDD" id="cd00685">
    <property type="entry name" value="Trans_IPPS_HT"/>
    <property type="match status" value="1"/>
</dbReference>
<comment type="cofactor">
    <cofactor evidence="1">
        <name>Mg(2+)</name>
        <dbReference type="ChEBI" id="CHEBI:18420"/>
    </cofactor>
</comment>
<accession>A0A937L666</accession>
<dbReference type="InterPro" id="IPR008949">
    <property type="entry name" value="Isoprenoid_synthase_dom_sf"/>
</dbReference>
<proteinExistence type="inferred from homology"/>
<dbReference type="InterPro" id="IPR000092">
    <property type="entry name" value="Polyprenyl_synt"/>
</dbReference>
<name>A0A937L666_9PROT</name>
<dbReference type="EMBL" id="JADHOK010000005">
    <property type="protein sequence ID" value="MBL6761235.1"/>
    <property type="molecule type" value="Genomic_DNA"/>
</dbReference>
<reference evidence="7" key="1">
    <citation type="submission" date="2020-10" db="EMBL/GenBank/DDBJ databases">
        <title>Microbiome of the Black Sea water column analyzed by genome centric metagenomics.</title>
        <authorList>
            <person name="Cabello-Yeves P.J."/>
            <person name="Callieri C."/>
            <person name="Picazo A."/>
            <person name="Mehrshad M."/>
            <person name="Haro-Moreno J.M."/>
            <person name="Roda-Garcia J."/>
            <person name="Dzembekova N."/>
            <person name="Slabakova V."/>
            <person name="Slabakova N."/>
            <person name="Moncheva S."/>
            <person name="Rodriguez-Valera F."/>
        </authorList>
    </citation>
    <scope>NUCLEOTIDE SEQUENCE</scope>
    <source>
        <strain evidence="7">BS307-5m-G5</strain>
    </source>
</reference>
<evidence type="ECO:0000313" key="7">
    <source>
        <dbReference type="EMBL" id="MBL6761235.1"/>
    </source>
</evidence>
<dbReference type="Gene3D" id="1.10.600.10">
    <property type="entry name" value="Farnesyl Diphosphate Synthase"/>
    <property type="match status" value="1"/>
</dbReference>
<evidence type="ECO:0000256" key="4">
    <source>
        <dbReference type="ARBA" id="ARBA00022723"/>
    </source>
</evidence>
<evidence type="ECO:0000256" key="6">
    <source>
        <dbReference type="RuleBase" id="RU004466"/>
    </source>
</evidence>
<dbReference type="GO" id="GO:0004659">
    <property type="term" value="F:prenyltransferase activity"/>
    <property type="evidence" value="ECO:0007669"/>
    <property type="project" value="InterPro"/>
</dbReference>
<dbReference type="Proteomes" id="UP000785783">
    <property type="component" value="Unassembled WGS sequence"/>
</dbReference>
<keyword evidence="5" id="KW-0460">Magnesium</keyword>
<dbReference type="PANTHER" id="PTHR12001">
    <property type="entry name" value="GERANYLGERANYL PYROPHOSPHATE SYNTHASE"/>
    <property type="match status" value="1"/>
</dbReference>
<dbReference type="GO" id="GO:0008299">
    <property type="term" value="P:isoprenoid biosynthetic process"/>
    <property type="evidence" value="ECO:0007669"/>
    <property type="project" value="InterPro"/>
</dbReference>
<dbReference type="PROSITE" id="PS00723">
    <property type="entry name" value="POLYPRENYL_SYNTHASE_1"/>
    <property type="match status" value="1"/>
</dbReference>